<feature type="transmembrane region" description="Helical" evidence="1">
    <location>
        <begin position="6"/>
        <end position="29"/>
    </location>
</feature>
<evidence type="ECO:0000313" key="2">
    <source>
        <dbReference type="EMBL" id="QHU11951.1"/>
    </source>
</evidence>
<evidence type="ECO:0000256" key="1">
    <source>
        <dbReference type="SAM" id="Phobius"/>
    </source>
</evidence>
<organism evidence="2">
    <name type="scientific">viral metagenome</name>
    <dbReference type="NCBI Taxonomy" id="1070528"/>
    <lineage>
        <taxon>unclassified sequences</taxon>
        <taxon>metagenomes</taxon>
        <taxon>organismal metagenomes</taxon>
    </lineage>
</organism>
<reference evidence="2" key="1">
    <citation type="journal article" date="2020" name="Nature">
        <title>Giant virus diversity and host interactions through global metagenomics.</title>
        <authorList>
            <person name="Schulz F."/>
            <person name="Roux S."/>
            <person name="Paez-Espino D."/>
            <person name="Jungbluth S."/>
            <person name="Walsh D.A."/>
            <person name="Denef V.J."/>
            <person name="McMahon K.D."/>
            <person name="Konstantinidis K.T."/>
            <person name="Eloe-Fadrosh E.A."/>
            <person name="Kyrpides N.C."/>
            <person name="Woyke T."/>
        </authorList>
    </citation>
    <scope>NUCLEOTIDE SEQUENCE</scope>
    <source>
        <strain evidence="2">GVMAG-S-1101169-75</strain>
    </source>
</reference>
<accession>A0A6C0K476</accession>
<sequence>MNGLQGFLMGVVILILILIIIAIVLGSIASSQFMTCSKNVAILLDCTPNQANTFLKQIVNSKVSMTTYRNICKIAQDAATNSNSLDDIKKLLLNLNISDYQKIIKAMDVAGIEKQEMPRRAVSLQSTPIPSYRPIMNYK</sequence>
<keyword evidence="1" id="KW-1133">Transmembrane helix</keyword>
<keyword evidence="1" id="KW-0812">Transmembrane</keyword>
<dbReference type="EMBL" id="MN740793">
    <property type="protein sequence ID" value="QHU11951.1"/>
    <property type="molecule type" value="Genomic_DNA"/>
</dbReference>
<protein>
    <submittedName>
        <fullName evidence="2">Uncharacterized protein</fullName>
    </submittedName>
</protein>
<dbReference type="AlphaFoldDB" id="A0A6C0K476"/>
<keyword evidence="1" id="KW-0472">Membrane</keyword>
<proteinExistence type="predicted"/>
<name>A0A6C0K476_9ZZZZ</name>